<evidence type="ECO:0008006" key="4">
    <source>
        <dbReference type="Google" id="ProtNLM"/>
    </source>
</evidence>
<dbReference type="PANTHER" id="PTHR12011:SF285">
    <property type="entry name" value="ADHESION G PROTEIN-COUPLED RECEPTOR G3"/>
    <property type="match status" value="1"/>
</dbReference>
<dbReference type="EMBL" id="JBBPFD010000009">
    <property type="protein sequence ID" value="KAK7913191.1"/>
    <property type="molecule type" value="Genomic_DNA"/>
</dbReference>
<proteinExistence type="predicted"/>
<gene>
    <name evidence="2" type="ORF">WMY93_013402</name>
</gene>
<accession>A0AAW0NZU3</accession>
<comment type="caution">
    <text evidence="2">The sequence shown here is derived from an EMBL/GenBank/DDBJ whole genome shotgun (WGS) entry which is preliminary data.</text>
</comment>
<dbReference type="AlphaFoldDB" id="A0AAW0NZU3"/>
<reference evidence="3" key="1">
    <citation type="submission" date="2024-04" db="EMBL/GenBank/DDBJ databases">
        <title>Salinicola lusitanus LLJ914,a marine bacterium isolated from the Okinawa Trough.</title>
        <authorList>
            <person name="Li J."/>
        </authorList>
    </citation>
    <scope>NUCLEOTIDE SEQUENCE [LARGE SCALE GENOMIC DNA]</scope>
</reference>
<evidence type="ECO:0000313" key="3">
    <source>
        <dbReference type="Proteomes" id="UP001460270"/>
    </source>
</evidence>
<sequence>MSQGEEEYVRVVVTVLNSSHFEPEPSKGDVKPNIILDKAVLVVTAGVLHVSNLSEPVSQLIFLGPNGICVFWKEQMFQNQNPEITVDGENAVNLTYLSYIGSVFSAVCTLISFFIYACLHRRRPEKALGIHIQLAGAMLCLHQSFLVSSLFLWYYPDMGDGILCKV</sequence>
<dbReference type="GO" id="GO:0005886">
    <property type="term" value="C:plasma membrane"/>
    <property type="evidence" value="ECO:0007669"/>
    <property type="project" value="TreeGrafter"/>
</dbReference>
<keyword evidence="1" id="KW-0472">Membrane</keyword>
<name>A0AAW0NZU3_9GOBI</name>
<feature type="transmembrane region" description="Helical" evidence="1">
    <location>
        <begin position="96"/>
        <end position="119"/>
    </location>
</feature>
<keyword evidence="3" id="KW-1185">Reference proteome</keyword>
<dbReference type="PANTHER" id="PTHR12011">
    <property type="entry name" value="ADHESION G-PROTEIN COUPLED RECEPTOR"/>
    <property type="match status" value="1"/>
</dbReference>
<dbReference type="GO" id="GO:0004930">
    <property type="term" value="F:G protein-coupled receptor activity"/>
    <property type="evidence" value="ECO:0007669"/>
    <property type="project" value="TreeGrafter"/>
</dbReference>
<dbReference type="Gene3D" id="1.20.1070.10">
    <property type="entry name" value="Rhodopsin 7-helix transmembrane proteins"/>
    <property type="match status" value="1"/>
</dbReference>
<feature type="transmembrane region" description="Helical" evidence="1">
    <location>
        <begin position="131"/>
        <end position="155"/>
    </location>
</feature>
<keyword evidence="1" id="KW-1133">Transmembrane helix</keyword>
<keyword evidence="1" id="KW-0812">Transmembrane</keyword>
<organism evidence="2 3">
    <name type="scientific">Mugilogobius chulae</name>
    <name type="common">yellowstripe goby</name>
    <dbReference type="NCBI Taxonomy" id="88201"/>
    <lineage>
        <taxon>Eukaryota</taxon>
        <taxon>Metazoa</taxon>
        <taxon>Chordata</taxon>
        <taxon>Craniata</taxon>
        <taxon>Vertebrata</taxon>
        <taxon>Euteleostomi</taxon>
        <taxon>Actinopterygii</taxon>
        <taxon>Neopterygii</taxon>
        <taxon>Teleostei</taxon>
        <taxon>Neoteleostei</taxon>
        <taxon>Acanthomorphata</taxon>
        <taxon>Gobiaria</taxon>
        <taxon>Gobiiformes</taxon>
        <taxon>Gobioidei</taxon>
        <taxon>Gobiidae</taxon>
        <taxon>Gobionellinae</taxon>
        <taxon>Mugilogobius</taxon>
    </lineage>
</organism>
<dbReference type="GO" id="GO:0007189">
    <property type="term" value="P:adenylate cyclase-activating G protein-coupled receptor signaling pathway"/>
    <property type="evidence" value="ECO:0007669"/>
    <property type="project" value="TreeGrafter"/>
</dbReference>
<protein>
    <recommendedName>
        <fullName evidence="4">G-protein coupled receptors family 3 profile domain-containing protein</fullName>
    </recommendedName>
</protein>
<dbReference type="Proteomes" id="UP001460270">
    <property type="component" value="Unassembled WGS sequence"/>
</dbReference>
<evidence type="ECO:0000256" key="1">
    <source>
        <dbReference type="SAM" id="Phobius"/>
    </source>
</evidence>
<evidence type="ECO:0000313" key="2">
    <source>
        <dbReference type="EMBL" id="KAK7913191.1"/>
    </source>
</evidence>